<organism evidence="1">
    <name type="scientific">freshwater metagenome</name>
    <dbReference type="NCBI Taxonomy" id="449393"/>
    <lineage>
        <taxon>unclassified sequences</taxon>
        <taxon>metagenomes</taxon>
        <taxon>ecological metagenomes</taxon>
    </lineage>
</organism>
<name>A0A6J6K994_9ZZZZ</name>
<gene>
    <name evidence="1" type="ORF">UFOPK2242_00068</name>
    <name evidence="2" type="ORF">UFOPK2925_01209</name>
</gene>
<reference evidence="1" key="1">
    <citation type="submission" date="2020-05" db="EMBL/GenBank/DDBJ databases">
        <authorList>
            <person name="Chiriac C."/>
            <person name="Salcher M."/>
            <person name="Ghai R."/>
            <person name="Kavagutti S V."/>
        </authorList>
    </citation>
    <scope>NUCLEOTIDE SEQUENCE</scope>
</reference>
<evidence type="ECO:0000313" key="2">
    <source>
        <dbReference type="EMBL" id="CAB4787630.1"/>
    </source>
</evidence>
<accession>A0A6J6K994</accession>
<dbReference type="Gene3D" id="3.40.50.300">
    <property type="entry name" value="P-loop containing nucleotide triphosphate hydrolases"/>
    <property type="match status" value="1"/>
</dbReference>
<dbReference type="AlphaFoldDB" id="A0A6J6K994"/>
<dbReference type="SUPFAM" id="SSF52540">
    <property type="entry name" value="P-loop containing nucleoside triphosphate hydrolases"/>
    <property type="match status" value="1"/>
</dbReference>
<dbReference type="EMBL" id="CAEZWM010000002">
    <property type="protein sequence ID" value="CAB4644953.1"/>
    <property type="molecule type" value="Genomic_DNA"/>
</dbReference>
<evidence type="ECO:0000313" key="1">
    <source>
        <dbReference type="EMBL" id="CAB4644953.1"/>
    </source>
</evidence>
<protein>
    <submittedName>
        <fullName evidence="1">Unannotated protein</fullName>
    </submittedName>
</protein>
<proteinExistence type="predicted"/>
<sequence>MSRVLLLGVPRSGTTWAGRALGATDGTAYVNEPDGFREPLALKIMLKYGEHPCISPGEQAPEYEQLWRSAFLGGLPSRTIRDRTARFIFDRTPLDERREARSTGRVPLRLRIVQSLAQPFAPSPDARHVVVKSVQGCLSTDWILEHVDARVILIERNPFNVLSSWRDLGFVSEGREFDRIALLASQRWGVDRPPIGAPHLALQSFFYGVLSASLRESAMRHPEWIQTTHEYLCVDSLERFASLAEQVGLEWGESASAFISDSDTDGTPFRTMRRSADQPERWRDRLTAEETQTIRSVLEGFPSGLLAEIPE</sequence>
<dbReference type="InterPro" id="IPR027417">
    <property type="entry name" value="P-loop_NTPase"/>
</dbReference>
<dbReference type="EMBL" id="CAEZZU010000195">
    <property type="protein sequence ID" value="CAB4787630.1"/>
    <property type="molecule type" value="Genomic_DNA"/>
</dbReference>